<evidence type="ECO:0000256" key="8">
    <source>
        <dbReference type="ARBA" id="ARBA00023014"/>
    </source>
</evidence>
<dbReference type="SUPFAM" id="SSF54292">
    <property type="entry name" value="2Fe-2S ferredoxin-like"/>
    <property type="match status" value="1"/>
</dbReference>
<dbReference type="GeneID" id="27216181"/>
<evidence type="ECO:0000256" key="2">
    <source>
        <dbReference type="ARBA" id="ARBA00013529"/>
    </source>
</evidence>
<keyword evidence="6 9" id="KW-0249">Electron transport</keyword>
<sequence>MADFVVTLVKEQDGISQEQEITCAQDDIILDVAEELGIDMPYSCRSGSCSTCAGLLIEGEVSQDDQSFLDDDQIKFGCVLTCVAYPVSDCTIKTHQEDELF</sequence>
<dbReference type="PANTHER" id="PTHR43112">
    <property type="entry name" value="FERREDOXIN"/>
    <property type="match status" value="1"/>
</dbReference>
<dbReference type="Pfam" id="PF00111">
    <property type="entry name" value="Fer2"/>
    <property type="match status" value="1"/>
</dbReference>
<evidence type="ECO:0000259" key="10">
    <source>
        <dbReference type="PROSITE" id="PS51085"/>
    </source>
</evidence>
<dbReference type="InterPro" id="IPR036010">
    <property type="entry name" value="2Fe-2S_ferredoxin-like_sf"/>
</dbReference>
<feature type="domain" description="2Fe-2S ferredoxin-type" evidence="10">
    <location>
        <begin position="4"/>
        <end position="98"/>
    </location>
</feature>
<evidence type="ECO:0000256" key="4">
    <source>
        <dbReference type="ARBA" id="ARBA00022714"/>
    </source>
</evidence>
<reference evidence="11" key="1">
    <citation type="submission" date="2015-07" db="EMBL/GenBank/DDBJ databases">
        <title>Reconstructing the complex evolutionary history of mobile plasmids in red algal genomes.</title>
        <authorList>
            <person name="Lee J."/>
            <person name="Kim K.M."/>
            <person name="Yang E.C."/>
            <person name="Miller K.A."/>
            <person name="Boo S.M."/>
            <person name="Bhattacharya D."/>
            <person name="Yoon H.S."/>
        </authorList>
    </citation>
    <scope>NUCLEOTIDE SEQUENCE</scope>
</reference>
<evidence type="ECO:0000256" key="5">
    <source>
        <dbReference type="ARBA" id="ARBA00022723"/>
    </source>
</evidence>
<evidence type="ECO:0000256" key="6">
    <source>
        <dbReference type="ARBA" id="ARBA00022982"/>
    </source>
</evidence>
<dbReference type="GO" id="GO:0046872">
    <property type="term" value="F:metal ion binding"/>
    <property type="evidence" value="ECO:0007669"/>
    <property type="project" value="UniProtKB-KW"/>
</dbReference>
<dbReference type="GO" id="GO:0009507">
    <property type="term" value="C:chloroplast"/>
    <property type="evidence" value="ECO:0007669"/>
    <property type="project" value="UniProtKB-SubCell"/>
</dbReference>
<comment type="function">
    <text evidence="9">Ferredoxins are iron-sulfur proteins that transfer electrons in a wide variety of metabolic reactions.</text>
</comment>
<protein>
    <recommendedName>
        <fullName evidence="2 9">Ferredoxin</fullName>
    </recommendedName>
</protein>
<keyword evidence="9 11" id="KW-0934">Plastid</keyword>
<dbReference type="NCBIfam" id="TIGR02008">
    <property type="entry name" value="fdx_plant"/>
    <property type="match status" value="1"/>
</dbReference>
<comment type="subcellular location">
    <subcellularLocation>
        <location evidence="9">Plastid</location>
        <location evidence="9">Chloroplast</location>
    </subcellularLocation>
</comment>
<dbReference type="PROSITE" id="PS51085">
    <property type="entry name" value="2FE2S_FER_2"/>
    <property type="match status" value="1"/>
</dbReference>
<evidence type="ECO:0000313" key="11">
    <source>
        <dbReference type="EMBL" id="AMK96636.1"/>
    </source>
</evidence>
<dbReference type="InterPro" id="IPR012675">
    <property type="entry name" value="Beta-grasp_dom_sf"/>
</dbReference>
<keyword evidence="3 9" id="KW-0813">Transport</keyword>
<dbReference type="GO" id="GO:0022900">
    <property type="term" value="P:electron transport chain"/>
    <property type="evidence" value="ECO:0007669"/>
    <property type="project" value="InterPro"/>
</dbReference>
<evidence type="ECO:0000256" key="3">
    <source>
        <dbReference type="ARBA" id="ARBA00022448"/>
    </source>
</evidence>
<keyword evidence="8 9" id="KW-0411">Iron-sulfur</keyword>
<dbReference type="PANTHER" id="PTHR43112:SF3">
    <property type="entry name" value="FERREDOXIN-2, CHLOROPLASTIC"/>
    <property type="match status" value="1"/>
</dbReference>
<dbReference type="EMBL" id="KT266787">
    <property type="protein sequence ID" value="AMK96636.1"/>
    <property type="molecule type" value="Genomic_DNA"/>
</dbReference>
<dbReference type="CDD" id="cd00207">
    <property type="entry name" value="fer2"/>
    <property type="match status" value="1"/>
</dbReference>
<keyword evidence="9" id="KW-0150">Chloroplast</keyword>
<evidence type="ECO:0000256" key="7">
    <source>
        <dbReference type="ARBA" id="ARBA00023004"/>
    </source>
</evidence>
<dbReference type="InterPro" id="IPR001041">
    <property type="entry name" value="2Fe-2S_ferredoxin-type"/>
</dbReference>
<proteinExistence type="inferred from homology"/>
<keyword evidence="5 9" id="KW-0479">Metal-binding</keyword>
<dbReference type="AlphaFoldDB" id="A0A141SEB8"/>
<dbReference type="PROSITE" id="PS00197">
    <property type="entry name" value="2FE2S_FER_1"/>
    <property type="match status" value="1"/>
</dbReference>
<comment type="cofactor">
    <cofactor evidence="9">
        <name>[2Fe-2S] cluster</name>
        <dbReference type="ChEBI" id="CHEBI:190135"/>
    </cofactor>
    <text evidence="9">Binds 1 [2Fe-2S] cluster.</text>
</comment>
<name>A0A141SEB8_GELVA</name>
<evidence type="ECO:0000256" key="9">
    <source>
        <dbReference type="RuleBase" id="RU364001"/>
    </source>
</evidence>
<dbReference type="InterPro" id="IPR006058">
    <property type="entry name" value="2Fe2S_fd_BS"/>
</dbReference>
<comment type="similarity">
    <text evidence="1 9">Belongs to the 2Fe2S plant-type ferredoxin family.</text>
</comment>
<dbReference type="InterPro" id="IPR010241">
    <property type="entry name" value="Fd_pln"/>
</dbReference>
<dbReference type="RefSeq" id="YP_009244394.1">
    <property type="nucleotide sequence ID" value="NC_029859.1"/>
</dbReference>
<keyword evidence="4 9" id="KW-0001">2Fe-2S</keyword>
<geneLocation type="plastid" evidence="11"/>
<dbReference type="GO" id="GO:0009055">
    <property type="term" value="F:electron transfer activity"/>
    <property type="evidence" value="ECO:0007669"/>
    <property type="project" value="InterPro"/>
</dbReference>
<dbReference type="GO" id="GO:0051537">
    <property type="term" value="F:2 iron, 2 sulfur cluster binding"/>
    <property type="evidence" value="ECO:0007669"/>
    <property type="project" value="UniProtKB-KW"/>
</dbReference>
<gene>
    <name evidence="11" type="primary">petF</name>
    <name evidence="11" type="ORF">Gvag_205</name>
</gene>
<evidence type="ECO:0000256" key="1">
    <source>
        <dbReference type="ARBA" id="ARBA00007874"/>
    </source>
</evidence>
<dbReference type="Gene3D" id="3.10.20.30">
    <property type="match status" value="1"/>
</dbReference>
<keyword evidence="7 9" id="KW-0408">Iron</keyword>
<accession>A0A141SEB8</accession>
<organism evidence="11">
    <name type="scientific">Gelidium vagum</name>
    <name type="common">Red alga</name>
    <dbReference type="NCBI Taxonomy" id="35171"/>
    <lineage>
        <taxon>Eukaryota</taxon>
        <taxon>Rhodophyta</taxon>
        <taxon>Florideophyceae</taxon>
        <taxon>Rhodymeniophycidae</taxon>
        <taxon>Gelidiales</taxon>
        <taxon>Gelidiaceae</taxon>
        <taxon>Gelidium</taxon>
    </lineage>
</organism>